<dbReference type="OrthoDB" id="10403761at2759"/>
<dbReference type="SUPFAM" id="SSF69065">
    <property type="entry name" value="RNase III domain-like"/>
    <property type="match status" value="1"/>
</dbReference>
<protein>
    <submittedName>
        <fullName evidence="1">1653_t:CDS:1</fullName>
    </submittedName>
</protein>
<evidence type="ECO:0000313" key="1">
    <source>
        <dbReference type="EMBL" id="CAG8638610.1"/>
    </source>
</evidence>
<organism evidence="1 2">
    <name type="scientific">Paraglomus occultum</name>
    <dbReference type="NCBI Taxonomy" id="144539"/>
    <lineage>
        <taxon>Eukaryota</taxon>
        <taxon>Fungi</taxon>
        <taxon>Fungi incertae sedis</taxon>
        <taxon>Mucoromycota</taxon>
        <taxon>Glomeromycotina</taxon>
        <taxon>Glomeromycetes</taxon>
        <taxon>Paraglomerales</taxon>
        <taxon>Paraglomeraceae</taxon>
        <taxon>Paraglomus</taxon>
    </lineage>
</organism>
<accession>A0A9N9DK09</accession>
<evidence type="ECO:0000313" key="2">
    <source>
        <dbReference type="Proteomes" id="UP000789572"/>
    </source>
</evidence>
<dbReference type="Gene3D" id="1.10.1520.10">
    <property type="entry name" value="Ribonuclease III domain"/>
    <property type="match status" value="1"/>
</dbReference>
<dbReference type="EMBL" id="CAJVPJ010003339">
    <property type="protein sequence ID" value="CAG8638610.1"/>
    <property type="molecule type" value="Genomic_DNA"/>
</dbReference>
<reference evidence="1" key="1">
    <citation type="submission" date="2021-06" db="EMBL/GenBank/DDBJ databases">
        <authorList>
            <person name="Kallberg Y."/>
            <person name="Tangrot J."/>
            <person name="Rosling A."/>
        </authorList>
    </citation>
    <scope>NUCLEOTIDE SEQUENCE</scope>
    <source>
        <strain evidence="1">IA702</strain>
    </source>
</reference>
<dbReference type="GO" id="GO:0006396">
    <property type="term" value="P:RNA processing"/>
    <property type="evidence" value="ECO:0007669"/>
    <property type="project" value="InterPro"/>
</dbReference>
<feature type="non-terminal residue" evidence="1">
    <location>
        <position position="1"/>
    </location>
</feature>
<dbReference type="GO" id="GO:0004525">
    <property type="term" value="F:ribonuclease III activity"/>
    <property type="evidence" value="ECO:0007669"/>
    <property type="project" value="InterPro"/>
</dbReference>
<comment type="caution">
    <text evidence="1">The sequence shown here is derived from an EMBL/GenBank/DDBJ whole genome shotgun (WGS) entry which is preliminary data.</text>
</comment>
<keyword evidence="2" id="KW-1185">Reference proteome</keyword>
<dbReference type="InterPro" id="IPR036389">
    <property type="entry name" value="RNase_III_sf"/>
</dbReference>
<dbReference type="AlphaFoldDB" id="A0A9N9DK09"/>
<proteinExistence type="predicted"/>
<name>A0A9N9DK09_9GLOM</name>
<gene>
    <name evidence="1" type="ORF">POCULU_LOCUS9294</name>
</gene>
<dbReference type="Proteomes" id="UP000789572">
    <property type="component" value="Unassembled WGS sequence"/>
</dbReference>
<sequence length="218" mass="23748">LIALSRRTALKLPITVKNTKTAVGYLVRNSVLSCFCEVAGFGVLCRTKNALKGKDLADLVEAYAAGLYLEGGVNKARILVDALMVELLDQLLCVAAGGLKEMRMCCVKYFCTLLPNSVVFRLFGGAKQSAVDRREQLYGKLQQSMFHTSDAGSELKTFADQNNVELRVWIGQVGWRLSHATISLNGVIYGTAADLNLDQCLNLASIAALDKLRSEGRL</sequence>